<dbReference type="EMBL" id="JABAIK010000007">
    <property type="protein sequence ID" value="NLS12954.1"/>
    <property type="molecule type" value="Genomic_DNA"/>
</dbReference>
<evidence type="ECO:0000313" key="3">
    <source>
        <dbReference type="Proteomes" id="UP000535589"/>
    </source>
</evidence>
<evidence type="ECO:0000256" key="1">
    <source>
        <dbReference type="SAM" id="Phobius"/>
    </source>
</evidence>
<keyword evidence="3" id="KW-1185">Reference proteome</keyword>
<dbReference type="RefSeq" id="WP_168836048.1">
    <property type="nucleotide sequence ID" value="NZ_JABAIK010000007.1"/>
</dbReference>
<accession>A0A7X8YGS3</accession>
<reference evidence="2 3" key="1">
    <citation type="submission" date="2020-04" db="EMBL/GenBank/DDBJ databases">
        <title>Vibrio sp. SM6, a novel species isolated from seawater.</title>
        <authorList>
            <person name="Wang X."/>
        </authorList>
    </citation>
    <scope>NUCLEOTIDE SEQUENCE [LARGE SCALE GENOMIC DNA]</scope>
    <source>
        <strain evidence="2 3">SM6</strain>
    </source>
</reference>
<protein>
    <submittedName>
        <fullName evidence="2">Uncharacterized protein</fullName>
    </submittedName>
</protein>
<feature type="transmembrane region" description="Helical" evidence="1">
    <location>
        <begin position="70"/>
        <end position="88"/>
    </location>
</feature>
<feature type="transmembrane region" description="Helical" evidence="1">
    <location>
        <begin position="108"/>
        <end position="140"/>
    </location>
</feature>
<comment type="caution">
    <text evidence="2">The sequence shown here is derived from an EMBL/GenBank/DDBJ whole genome shotgun (WGS) entry which is preliminary data.</text>
</comment>
<keyword evidence="1" id="KW-1133">Transmembrane helix</keyword>
<name>A0A7X8YGS3_9VIBR</name>
<proteinExistence type="predicted"/>
<dbReference type="AlphaFoldDB" id="A0A7X8YGS3"/>
<keyword evidence="1" id="KW-0472">Membrane</keyword>
<dbReference type="Proteomes" id="UP000535589">
    <property type="component" value="Unassembled WGS sequence"/>
</dbReference>
<keyword evidence="1" id="KW-0812">Transmembrane</keyword>
<organism evidence="2 3">
    <name type="scientific">Vibrio agarilyticus</name>
    <dbReference type="NCBI Taxonomy" id="2726741"/>
    <lineage>
        <taxon>Bacteria</taxon>
        <taxon>Pseudomonadati</taxon>
        <taxon>Pseudomonadota</taxon>
        <taxon>Gammaproteobacteria</taxon>
        <taxon>Vibrionales</taxon>
        <taxon>Vibrionaceae</taxon>
        <taxon>Vibrio</taxon>
    </lineage>
</organism>
<gene>
    <name evidence="2" type="ORF">HGP28_08630</name>
</gene>
<evidence type="ECO:0000313" key="2">
    <source>
        <dbReference type="EMBL" id="NLS12954.1"/>
    </source>
</evidence>
<sequence length="150" mass="16734">MATSLNRLSLIFTLFTISLVLLVAAIVTQGNTLQNLTHYPLDVAALLLLICVAFIGARLCIGWVFRGRSLLAGLWLFCFYLLAFGVMADGATADIEHSTHLIEKLALSLVYISLAIFSFFIPVLMLAISALQVFVLRWWFLRQARKQSAR</sequence>
<feature type="transmembrane region" description="Helical" evidence="1">
    <location>
        <begin position="41"/>
        <end position="61"/>
    </location>
</feature>